<evidence type="ECO:0000256" key="10">
    <source>
        <dbReference type="SAM" id="MobiDB-lite"/>
    </source>
</evidence>
<reference evidence="11 12" key="1">
    <citation type="submission" date="2018-07" db="EMBL/GenBank/DDBJ databases">
        <title>Genomic Encyclopedia of Type Strains, Phase IV (KMG-IV): sequencing the most valuable type-strain genomes for metagenomic binning, comparative biology and taxonomic classification.</title>
        <authorList>
            <person name="Goeker M."/>
        </authorList>
    </citation>
    <scope>NUCLEOTIDE SEQUENCE [LARGE SCALE GENOMIC DNA]</scope>
    <source>
        <strain evidence="11 12">DSM 25528</strain>
    </source>
</reference>
<evidence type="ECO:0000256" key="9">
    <source>
        <dbReference type="PROSITE-ProRule" id="PRU10125"/>
    </source>
</evidence>
<feature type="compositionally biased region" description="Polar residues" evidence="10">
    <location>
        <begin position="291"/>
        <end position="304"/>
    </location>
</feature>
<feature type="active site" description="Proton acceptor" evidence="8">
    <location>
        <position position="225"/>
    </location>
</feature>
<comment type="caution">
    <text evidence="11">The sequence shown here is derived from an EMBL/GenBank/DDBJ whole genome shotgun (WGS) entry which is preliminary data.</text>
</comment>
<comment type="subunit">
    <text evidence="8">Homodimer.</text>
</comment>
<feature type="binding site" evidence="8">
    <location>
        <position position="48"/>
    </location>
    <ligand>
        <name>substrate</name>
    </ligand>
</feature>
<comment type="pathway">
    <text evidence="1 8">Amino-acid biosynthesis; L-lysine biosynthesis via DAP pathway; DL-2,6-diaminopimelate from LL-2,6-diaminopimelate: step 1/1.</text>
</comment>
<comment type="catalytic activity">
    <reaction evidence="7 8">
        <text>(2S,6S)-2,6-diaminopimelate = meso-2,6-diaminopimelate</text>
        <dbReference type="Rhea" id="RHEA:15393"/>
        <dbReference type="ChEBI" id="CHEBI:57609"/>
        <dbReference type="ChEBI" id="CHEBI:57791"/>
        <dbReference type="EC" id="5.1.1.7"/>
    </reaction>
</comment>
<evidence type="ECO:0000313" key="11">
    <source>
        <dbReference type="EMBL" id="RCW25765.1"/>
    </source>
</evidence>
<evidence type="ECO:0000256" key="8">
    <source>
        <dbReference type="HAMAP-Rule" id="MF_00197"/>
    </source>
</evidence>
<dbReference type="EC" id="5.1.1.7" evidence="3 8"/>
<organism evidence="11 12">
    <name type="scientific">Ciceribacter lividus</name>
    <dbReference type="NCBI Taxonomy" id="1197950"/>
    <lineage>
        <taxon>Bacteria</taxon>
        <taxon>Pseudomonadati</taxon>
        <taxon>Pseudomonadota</taxon>
        <taxon>Alphaproteobacteria</taxon>
        <taxon>Hyphomicrobiales</taxon>
        <taxon>Rhizobiaceae</taxon>
        <taxon>Ciceribacter</taxon>
    </lineage>
</organism>
<dbReference type="AlphaFoldDB" id="A0A6I7HNU9"/>
<evidence type="ECO:0000256" key="6">
    <source>
        <dbReference type="ARBA" id="ARBA00023235"/>
    </source>
</evidence>
<feature type="region of interest" description="Disordered" evidence="10">
    <location>
        <begin position="282"/>
        <end position="304"/>
    </location>
</feature>
<feature type="binding site" evidence="8">
    <location>
        <position position="68"/>
    </location>
    <ligand>
        <name>substrate</name>
    </ligand>
</feature>
<evidence type="ECO:0000256" key="2">
    <source>
        <dbReference type="ARBA" id="ARBA00010219"/>
    </source>
</evidence>
<feature type="binding site" evidence="8">
    <location>
        <position position="198"/>
    </location>
    <ligand>
        <name>substrate</name>
    </ligand>
</feature>
<dbReference type="RefSeq" id="WP_114362733.1">
    <property type="nucleotide sequence ID" value="NZ_QPIX01000004.1"/>
</dbReference>
<dbReference type="PROSITE" id="PS01326">
    <property type="entry name" value="DAP_EPIMERASE"/>
    <property type="match status" value="1"/>
</dbReference>
<dbReference type="PANTHER" id="PTHR31689:SF0">
    <property type="entry name" value="DIAMINOPIMELATE EPIMERASE"/>
    <property type="match status" value="1"/>
</dbReference>
<dbReference type="SUPFAM" id="SSF54506">
    <property type="entry name" value="Diaminopimelate epimerase-like"/>
    <property type="match status" value="2"/>
</dbReference>
<gene>
    <name evidence="8" type="primary">dapF</name>
    <name evidence="11" type="ORF">DFR48_10412</name>
</gene>
<feature type="site" description="Could be important to modulate the pK values of the two catalytic cysteine residues" evidence="8">
    <location>
        <position position="216"/>
    </location>
</feature>
<keyword evidence="6 8" id="KW-0413">Isomerase</keyword>
<keyword evidence="8" id="KW-0963">Cytoplasm</keyword>
<feature type="binding site" evidence="8">
    <location>
        <begin position="216"/>
        <end position="217"/>
    </location>
    <ligand>
        <name>substrate</name>
    </ligand>
</feature>
<dbReference type="Proteomes" id="UP000252582">
    <property type="component" value="Unassembled WGS sequence"/>
</dbReference>
<dbReference type="HAMAP" id="MF_00197">
    <property type="entry name" value="DAP_epimerase"/>
    <property type="match status" value="1"/>
</dbReference>
<dbReference type="UniPathway" id="UPA00034">
    <property type="reaction ID" value="UER00025"/>
</dbReference>
<feature type="active site" evidence="9">
    <location>
        <position position="77"/>
    </location>
</feature>
<evidence type="ECO:0000256" key="3">
    <source>
        <dbReference type="ARBA" id="ARBA00013080"/>
    </source>
</evidence>
<dbReference type="NCBIfam" id="TIGR00652">
    <property type="entry name" value="DapF"/>
    <property type="match status" value="1"/>
</dbReference>
<feature type="binding site" evidence="8">
    <location>
        <position position="164"/>
    </location>
    <ligand>
        <name>substrate</name>
    </ligand>
</feature>
<dbReference type="Gene3D" id="3.10.310.10">
    <property type="entry name" value="Diaminopimelate Epimerase, Chain A, domain 1"/>
    <property type="match status" value="2"/>
</dbReference>
<dbReference type="InterPro" id="IPR001653">
    <property type="entry name" value="DAP_epimerase_DapF"/>
</dbReference>
<keyword evidence="5 8" id="KW-0457">Lysine biosynthesis</keyword>
<feature type="binding site" evidence="8">
    <location>
        <begin position="226"/>
        <end position="227"/>
    </location>
    <ligand>
        <name>substrate</name>
    </ligand>
</feature>
<keyword evidence="12" id="KW-1185">Reference proteome</keyword>
<dbReference type="PANTHER" id="PTHR31689">
    <property type="entry name" value="DIAMINOPIMELATE EPIMERASE, CHLOROPLASTIC"/>
    <property type="match status" value="1"/>
</dbReference>
<protein>
    <recommendedName>
        <fullName evidence="3 8">Diaminopimelate epimerase</fullName>
        <shortName evidence="8">DAP epimerase</shortName>
        <ecNumber evidence="3 8">5.1.1.7</ecNumber>
    </recommendedName>
    <alternativeName>
        <fullName evidence="8">PLP-independent amino acid racemase</fullName>
    </alternativeName>
</protein>
<dbReference type="GO" id="GO:0009089">
    <property type="term" value="P:lysine biosynthetic process via diaminopimelate"/>
    <property type="evidence" value="ECO:0007669"/>
    <property type="project" value="UniProtKB-UniRule"/>
</dbReference>
<dbReference type="GO" id="GO:0005829">
    <property type="term" value="C:cytosol"/>
    <property type="evidence" value="ECO:0007669"/>
    <property type="project" value="TreeGrafter"/>
</dbReference>
<accession>A0A6I7HNU9</accession>
<feature type="site" description="Could be important to modulate the pK values of the two catalytic cysteine residues" evidence="8">
    <location>
        <position position="166"/>
    </location>
</feature>
<dbReference type="GO" id="GO:0008837">
    <property type="term" value="F:diaminopimelate epimerase activity"/>
    <property type="evidence" value="ECO:0007669"/>
    <property type="project" value="UniProtKB-UniRule"/>
</dbReference>
<evidence type="ECO:0000256" key="4">
    <source>
        <dbReference type="ARBA" id="ARBA00022605"/>
    </source>
</evidence>
<evidence type="ECO:0000256" key="5">
    <source>
        <dbReference type="ARBA" id="ARBA00023154"/>
    </source>
</evidence>
<keyword evidence="4 8" id="KW-0028">Amino-acid biosynthesis</keyword>
<dbReference type="InterPro" id="IPR018510">
    <property type="entry name" value="DAP_epimerase_AS"/>
</dbReference>
<feature type="binding site" evidence="8">
    <location>
        <begin position="78"/>
        <end position="79"/>
    </location>
    <ligand>
        <name>substrate</name>
    </ligand>
</feature>
<dbReference type="EMBL" id="QPIX01000004">
    <property type="protein sequence ID" value="RCW25765.1"/>
    <property type="molecule type" value="Genomic_DNA"/>
</dbReference>
<comment type="similarity">
    <text evidence="2 8">Belongs to the diaminopimelate epimerase family.</text>
</comment>
<comment type="function">
    <text evidence="8">Catalyzes the stereoinversion of LL-2,6-diaminopimelate (L,L-DAP) to meso-diaminopimelate (meso-DAP), a precursor of L-lysine and an essential component of the bacterial peptidoglycan.</text>
</comment>
<feature type="active site" description="Proton donor" evidence="8">
    <location>
        <position position="77"/>
    </location>
</feature>
<evidence type="ECO:0000313" key="12">
    <source>
        <dbReference type="Proteomes" id="UP000252582"/>
    </source>
</evidence>
<proteinExistence type="inferred from homology"/>
<sequence>MTAATVEFAKMNGLGNKILVVDMRGRADRVSPGAAVSLAGNPETAFDQIMAIHDPKLSGTDAYIDILNCDGTRAQACGNGTRCVVQALAAETGRKTFTFQTIAGILNAVEHEDGTISVDMGEPVFEWNRIPLAEEFHDTSRIELQIGPIDAPILHSPSAVSMGNPHAIFWVDRDPMTFDLDRFGPLLENHPMFPEKANITLAQVTAPDAMTTRTWERGAGLTLACGSAACAAAVSGARTGRTGRRVTVTVASSPNRQALTIEWRERDNRVVMTGPAEWEWSGTLDPATGAWQRSTPSESGASAS</sequence>
<feature type="binding site" evidence="8">
    <location>
        <position position="16"/>
    </location>
    <ligand>
        <name>substrate</name>
    </ligand>
</feature>
<dbReference type="Pfam" id="PF01678">
    <property type="entry name" value="DAP_epimerase"/>
    <property type="match status" value="2"/>
</dbReference>
<evidence type="ECO:0000256" key="7">
    <source>
        <dbReference type="ARBA" id="ARBA00051712"/>
    </source>
</evidence>
<name>A0A6I7HNU9_9HYPH</name>
<comment type="subcellular location">
    <subcellularLocation>
        <location evidence="8">Cytoplasm</location>
    </subcellularLocation>
</comment>
<evidence type="ECO:0000256" key="1">
    <source>
        <dbReference type="ARBA" id="ARBA00005196"/>
    </source>
</evidence>